<dbReference type="GO" id="GO:0000166">
    <property type="term" value="F:nucleotide binding"/>
    <property type="evidence" value="ECO:0007669"/>
    <property type="project" value="UniProtKB-KW"/>
</dbReference>
<dbReference type="AlphaFoldDB" id="A0A8J5G771"/>
<comment type="catalytic activity">
    <reaction evidence="5">
        <text>GTP + H2O = GDP + phosphate + H(+)</text>
        <dbReference type="Rhea" id="RHEA:19669"/>
        <dbReference type="ChEBI" id="CHEBI:15377"/>
        <dbReference type="ChEBI" id="CHEBI:15378"/>
        <dbReference type="ChEBI" id="CHEBI:37565"/>
        <dbReference type="ChEBI" id="CHEBI:43474"/>
        <dbReference type="ChEBI" id="CHEBI:58189"/>
    </reaction>
    <physiologicalReaction direction="left-to-right" evidence="5">
        <dbReference type="Rhea" id="RHEA:19670"/>
    </physiologicalReaction>
</comment>
<dbReference type="InterPro" id="IPR015422">
    <property type="entry name" value="PyrdxlP-dep_Trfase_small"/>
</dbReference>
<dbReference type="SUPFAM" id="SSF52540">
    <property type="entry name" value="P-loop containing nucleoside triphosphate hydrolases"/>
    <property type="match status" value="1"/>
</dbReference>
<evidence type="ECO:0000256" key="5">
    <source>
        <dbReference type="ARBA" id="ARBA00049117"/>
    </source>
</evidence>
<dbReference type="PANTHER" id="PTHR13748">
    <property type="entry name" value="COBW-RELATED"/>
    <property type="match status" value="1"/>
</dbReference>
<dbReference type="InterPro" id="IPR003495">
    <property type="entry name" value="CobW/HypB/UreG_nucleotide-bd"/>
</dbReference>
<feature type="domain" description="CobW/HypB/UreG nucleotide-binding" evidence="6">
    <location>
        <begin position="29"/>
        <end position="178"/>
    </location>
</feature>
<gene>
    <name evidence="8" type="ORF">ZIOFF_041814</name>
</gene>
<dbReference type="InterPro" id="IPR027417">
    <property type="entry name" value="P-loop_NTPase"/>
</dbReference>
<dbReference type="GO" id="GO:0016787">
    <property type="term" value="F:hydrolase activity"/>
    <property type="evidence" value="ECO:0007669"/>
    <property type="project" value="UniProtKB-KW"/>
</dbReference>
<evidence type="ECO:0000313" key="8">
    <source>
        <dbReference type="EMBL" id="KAG6501930.1"/>
    </source>
</evidence>
<organism evidence="8 9">
    <name type="scientific">Zingiber officinale</name>
    <name type="common">Ginger</name>
    <name type="synonym">Amomum zingiber</name>
    <dbReference type="NCBI Taxonomy" id="94328"/>
    <lineage>
        <taxon>Eukaryota</taxon>
        <taxon>Viridiplantae</taxon>
        <taxon>Streptophyta</taxon>
        <taxon>Embryophyta</taxon>
        <taxon>Tracheophyta</taxon>
        <taxon>Spermatophyta</taxon>
        <taxon>Magnoliopsida</taxon>
        <taxon>Liliopsida</taxon>
        <taxon>Zingiberales</taxon>
        <taxon>Zingiberaceae</taxon>
        <taxon>Zingiber</taxon>
    </lineage>
</organism>
<dbReference type="CDD" id="cd03112">
    <property type="entry name" value="CobW-like"/>
    <property type="match status" value="1"/>
</dbReference>
<dbReference type="Gene3D" id="3.30.1220.10">
    <property type="entry name" value="CobW-like, C-terminal domain"/>
    <property type="match status" value="1"/>
</dbReference>
<dbReference type="InterPro" id="IPR011629">
    <property type="entry name" value="CobW-like_C"/>
</dbReference>
<evidence type="ECO:0000256" key="3">
    <source>
        <dbReference type="ARBA" id="ARBA00023186"/>
    </source>
</evidence>
<dbReference type="PANTHER" id="PTHR13748:SF59">
    <property type="entry name" value="COBW C-TERMINAL DOMAIN-CONTAINING PROTEIN"/>
    <property type="match status" value="1"/>
</dbReference>
<evidence type="ECO:0000313" key="9">
    <source>
        <dbReference type="Proteomes" id="UP000734854"/>
    </source>
</evidence>
<evidence type="ECO:0000256" key="4">
    <source>
        <dbReference type="ARBA" id="ARBA00034320"/>
    </source>
</evidence>
<protein>
    <recommendedName>
        <fullName evidence="10">CobW C-terminal domain-containing protein</fullName>
    </recommendedName>
</protein>
<evidence type="ECO:0000259" key="6">
    <source>
        <dbReference type="Pfam" id="PF02492"/>
    </source>
</evidence>
<feature type="domain" description="CobW C-terminal" evidence="7">
    <location>
        <begin position="298"/>
        <end position="379"/>
    </location>
</feature>
<proteinExistence type="inferred from homology"/>
<comment type="caution">
    <text evidence="8">The sequence shown here is derived from an EMBL/GenBank/DDBJ whole genome shotgun (WGS) entry which is preliminary data.</text>
</comment>
<evidence type="ECO:0000259" key="7">
    <source>
        <dbReference type="Pfam" id="PF07683"/>
    </source>
</evidence>
<sequence length="520" mass="56951">MEGNEMSAAFENRVFNRRSGLAGGRMGCTLVTGFLGSGKTTLLKHLLDNRGDLRLAVLVNEFADSDVDSLLLDAARLNQAFNLSTVSLTHGCACCDVSGPFRESLQRIVDSRHNFDCLLVETSGLARPDKFVADLKEVGIHLDLTVAVVDAESLDKIINIDIVRRQLQHVDIILLNKYAYQHYIFQSLDLIISCRCDLATLSQVSNAEDILEGLTGGAKVVRSQFCRVPLDLVIDCTKLQALDVEKNFDSMPGILSHESLPKMAFRHNNAPVQISSIGDTGSQPSDNFDAGFPHGASFSSASFETEVPLSLALFQSKVLNIMRCSRSLIRAKGIIWFAEDRENRFVFQWSGLKRVEAVSGQHWESSPKSRVVLIGTDNSELQSIVLQLSASANYQRGVALEPGTVGEHARSFSMMVASDSRFKEPSSKDPLVVFGLKGSPLRGVKESHLSGALMRLINGRGKIFVTATTSGEEYNLQLLLDEGTGVNTAWDEIRSATSIVISKICKNFCPCRSDLTAHVH</sequence>
<keyword evidence="2" id="KW-0378">Hydrolase</keyword>
<keyword evidence="3" id="KW-0143">Chaperone</keyword>
<dbReference type="InterPro" id="IPR051316">
    <property type="entry name" value="Zinc-reg_GTPase_activator"/>
</dbReference>
<dbReference type="SUPFAM" id="SSF90002">
    <property type="entry name" value="Hypothetical protein YjiA, C-terminal domain"/>
    <property type="match status" value="1"/>
</dbReference>
<dbReference type="Pfam" id="PF02492">
    <property type="entry name" value="cobW"/>
    <property type="match status" value="1"/>
</dbReference>
<keyword evidence="1" id="KW-0547">Nucleotide-binding</keyword>
<comment type="similarity">
    <text evidence="4">Belongs to the SIMIBI class G3E GTPase family. ZNG1 subfamily.</text>
</comment>
<dbReference type="Proteomes" id="UP000734854">
    <property type="component" value="Unassembled WGS sequence"/>
</dbReference>
<reference evidence="8 9" key="1">
    <citation type="submission" date="2020-08" db="EMBL/GenBank/DDBJ databases">
        <title>Plant Genome Project.</title>
        <authorList>
            <person name="Zhang R.-G."/>
        </authorList>
    </citation>
    <scope>NUCLEOTIDE SEQUENCE [LARGE SCALE GENOMIC DNA]</scope>
    <source>
        <tissue evidence="8">Rhizome</tissue>
    </source>
</reference>
<dbReference type="InterPro" id="IPR036627">
    <property type="entry name" value="CobW-likC_sf"/>
</dbReference>
<accession>A0A8J5G771</accession>
<name>A0A8J5G771_ZINOF</name>
<dbReference type="Gene3D" id="3.90.1150.10">
    <property type="entry name" value="Aspartate Aminotransferase, domain 1"/>
    <property type="match status" value="1"/>
</dbReference>
<evidence type="ECO:0008006" key="10">
    <source>
        <dbReference type="Google" id="ProtNLM"/>
    </source>
</evidence>
<dbReference type="Pfam" id="PF07683">
    <property type="entry name" value="CobW_C"/>
    <property type="match status" value="1"/>
</dbReference>
<dbReference type="EMBL" id="JACMSC010000011">
    <property type="protein sequence ID" value="KAG6501930.1"/>
    <property type="molecule type" value="Genomic_DNA"/>
</dbReference>
<evidence type="ECO:0000256" key="1">
    <source>
        <dbReference type="ARBA" id="ARBA00022741"/>
    </source>
</evidence>
<evidence type="ECO:0000256" key="2">
    <source>
        <dbReference type="ARBA" id="ARBA00022801"/>
    </source>
</evidence>
<keyword evidence="9" id="KW-1185">Reference proteome</keyword>
<dbReference type="Gene3D" id="3.40.50.300">
    <property type="entry name" value="P-loop containing nucleotide triphosphate hydrolases"/>
    <property type="match status" value="1"/>
</dbReference>